<feature type="transmembrane region" description="Helical" evidence="2">
    <location>
        <begin position="125"/>
        <end position="147"/>
    </location>
</feature>
<reference evidence="3 4" key="1">
    <citation type="journal article" date="2012" name="BMC Genomics">
        <title>Comparative genomic analysis of human infective Trypanosoma cruzi lineages with the bat-restricted subspecies T. cruzi marinkellei.</title>
        <authorList>
            <person name="Franzen O."/>
            <person name="Talavera-Lopez C."/>
            <person name="Ochaya S."/>
            <person name="Butler C.E."/>
            <person name="Messenger L.A."/>
            <person name="Lewis M.D."/>
            <person name="Llewellyn M.S."/>
            <person name="Marinkelle C.J."/>
            <person name="Tyler K.M."/>
            <person name="Miles M.A."/>
            <person name="Andersson B."/>
        </authorList>
    </citation>
    <scope>NUCLEOTIDE SEQUENCE [LARGE SCALE GENOMIC DNA]</scope>
    <source>
        <strain evidence="3 4">B7</strain>
    </source>
</reference>
<dbReference type="AlphaFoldDB" id="K2NEW8"/>
<feature type="region of interest" description="Disordered" evidence="1">
    <location>
        <begin position="59"/>
        <end position="79"/>
    </location>
</feature>
<name>K2NEW8_TRYCR</name>
<keyword evidence="2" id="KW-0472">Membrane</keyword>
<evidence type="ECO:0000256" key="2">
    <source>
        <dbReference type="SAM" id="Phobius"/>
    </source>
</evidence>
<protein>
    <submittedName>
        <fullName evidence="3">Uncharacterized protein</fullName>
    </submittedName>
</protein>
<dbReference type="EMBL" id="AHKC01009188">
    <property type="protein sequence ID" value="EKF33481.1"/>
    <property type="molecule type" value="Genomic_DNA"/>
</dbReference>
<keyword evidence="4" id="KW-1185">Reference proteome</keyword>
<dbReference type="Proteomes" id="UP000007350">
    <property type="component" value="Unassembled WGS sequence"/>
</dbReference>
<sequence>MHTHTISIQICTFLCRGCMLCFCGFIFSMSFPPVCGIIGRGIKGEWTVGRSFLVRKDGRGKGREGGGISETEVRGTQSMPTKKKKNKVNLCYLILNIYFFVQNNNKITTTNKNKTKREDADVSNSLHFFLKWGVVYMHVYIYIYIYITMTT</sequence>
<gene>
    <name evidence="3" type="ORF">MOQ_002647</name>
</gene>
<keyword evidence="2" id="KW-1133">Transmembrane helix</keyword>
<organism evidence="3 4">
    <name type="scientific">Trypanosoma cruzi marinkellei</name>
    <dbReference type="NCBI Taxonomy" id="85056"/>
    <lineage>
        <taxon>Eukaryota</taxon>
        <taxon>Discoba</taxon>
        <taxon>Euglenozoa</taxon>
        <taxon>Kinetoplastea</taxon>
        <taxon>Metakinetoplastina</taxon>
        <taxon>Trypanosomatida</taxon>
        <taxon>Trypanosomatidae</taxon>
        <taxon>Trypanosoma</taxon>
        <taxon>Schizotrypanum</taxon>
    </lineage>
</organism>
<evidence type="ECO:0000313" key="4">
    <source>
        <dbReference type="Proteomes" id="UP000007350"/>
    </source>
</evidence>
<evidence type="ECO:0000313" key="3">
    <source>
        <dbReference type="EMBL" id="EKF33481.1"/>
    </source>
</evidence>
<feature type="non-terminal residue" evidence="3">
    <location>
        <position position="151"/>
    </location>
</feature>
<keyword evidence="2" id="KW-0812">Transmembrane</keyword>
<feature type="transmembrane region" description="Helical" evidence="2">
    <location>
        <begin position="88"/>
        <end position="105"/>
    </location>
</feature>
<comment type="caution">
    <text evidence="3">The sequence shown here is derived from an EMBL/GenBank/DDBJ whole genome shotgun (WGS) entry which is preliminary data.</text>
</comment>
<accession>K2NEW8</accession>
<evidence type="ECO:0000256" key="1">
    <source>
        <dbReference type="SAM" id="MobiDB-lite"/>
    </source>
</evidence>
<proteinExistence type="predicted"/>